<dbReference type="Proteomes" id="UP000321805">
    <property type="component" value="Chromosome"/>
</dbReference>
<reference evidence="2 3" key="1">
    <citation type="journal article" date="2018" name="J. Microbiol.">
        <title>Baekduia soli gen. nov., sp. nov., a novel bacterium isolated from the soil of Baekdu Mountain and proposal of a novel family name, Baekduiaceae fam. nov.</title>
        <authorList>
            <person name="An D.S."/>
            <person name="Siddiqi M.Z."/>
            <person name="Kim K.H."/>
            <person name="Yu H.S."/>
            <person name="Im W.T."/>
        </authorList>
    </citation>
    <scope>NUCLEOTIDE SEQUENCE [LARGE SCALE GENOMIC DNA]</scope>
    <source>
        <strain evidence="2 3">BR7-21</strain>
    </source>
</reference>
<dbReference type="InterPro" id="IPR007484">
    <property type="entry name" value="Peptidase_M28"/>
</dbReference>
<name>A0A5B8U521_9ACTN</name>
<organism evidence="2 3">
    <name type="scientific">Baekduia soli</name>
    <dbReference type="NCBI Taxonomy" id="496014"/>
    <lineage>
        <taxon>Bacteria</taxon>
        <taxon>Bacillati</taxon>
        <taxon>Actinomycetota</taxon>
        <taxon>Thermoleophilia</taxon>
        <taxon>Solirubrobacterales</taxon>
        <taxon>Baekduiaceae</taxon>
        <taxon>Baekduia</taxon>
    </lineage>
</organism>
<protein>
    <submittedName>
        <fullName evidence="2">Zn-dependent exopeptidase M28</fullName>
    </submittedName>
</protein>
<dbReference type="SUPFAM" id="SSF53187">
    <property type="entry name" value="Zn-dependent exopeptidases"/>
    <property type="match status" value="1"/>
</dbReference>
<dbReference type="OrthoDB" id="3456059at2"/>
<keyword evidence="3" id="KW-1185">Reference proteome</keyword>
<evidence type="ECO:0000259" key="1">
    <source>
        <dbReference type="Pfam" id="PF04389"/>
    </source>
</evidence>
<evidence type="ECO:0000313" key="3">
    <source>
        <dbReference type="Proteomes" id="UP000321805"/>
    </source>
</evidence>
<evidence type="ECO:0000313" key="2">
    <source>
        <dbReference type="EMBL" id="QEC48173.1"/>
    </source>
</evidence>
<dbReference type="Pfam" id="PF04389">
    <property type="entry name" value="Peptidase_M28"/>
    <property type="match status" value="1"/>
</dbReference>
<dbReference type="KEGG" id="bsol:FSW04_11735"/>
<gene>
    <name evidence="2" type="ORF">FSW04_11735</name>
</gene>
<dbReference type="EMBL" id="CP042430">
    <property type="protein sequence ID" value="QEC48173.1"/>
    <property type="molecule type" value="Genomic_DNA"/>
</dbReference>
<proteinExistence type="predicted"/>
<dbReference type="Gene3D" id="3.40.630.10">
    <property type="entry name" value="Zn peptidases"/>
    <property type="match status" value="1"/>
</dbReference>
<sequence>MIADIAALAGMARGSASPGEAGAARWVADRLRERGVTDLHVRTFRGQGTYAWAHAAHVAVALLGGPAAPAALASLELDASGRAPWLRRVLPGRPGTTLVAAAGDPGAPATVALVAHLDTARTGLAWHPRLTGPGAARRLRTRAVPPYLAPVAAGALLAALPGRRPRRLGRALLAVALAAELDIARSPHVPGANDNATGVAAAMALLVDPPPGVRLVGVFCGCEESGMAGMRDWLAAEGRALAPDLVLGLDTLGCGTPIVLRAEATLLPHRYRAADLALADAGAARAGLPAPQRWRIGGWTDAVLARFAGLPAISLLSIGPQGAFTRYHRSDDVPAGVDLGCVEACLRLARGIVEEAALSAR</sequence>
<dbReference type="RefSeq" id="WP_146919419.1">
    <property type="nucleotide sequence ID" value="NZ_CP042430.1"/>
</dbReference>
<accession>A0A5B8U521</accession>
<feature type="domain" description="Peptidase M28" evidence="1">
    <location>
        <begin position="189"/>
        <end position="349"/>
    </location>
</feature>
<dbReference type="AlphaFoldDB" id="A0A5B8U521"/>